<dbReference type="PANTHER" id="PTHR10353:SF56">
    <property type="entry name" value="BETA-GLUCOSIDASE 38"/>
    <property type="match status" value="1"/>
</dbReference>
<dbReference type="PRINTS" id="PR00131">
    <property type="entry name" value="GLHYDRLASE1"/>
</dbReference>
<dbReference type="InterPro" id="IPR001360">
    <property type="entry name" value="Glyco_hydro_1"/>
</dbReference>
<comment type="catalytic activity">
    <reaction evidence="1">
        <text>Hydrolysis of terminal, non-reducing beta-D-glucosyl residues with release of beta-D-glucose.</text>
        <dbReference type="EC" id="3.2.1.21"/>
    </reaction>
</comment>
<dbReference type="GO" id="GO:0004565">
    <property type="term" value="F:beta-galactosidase activity"/>
    <property type="evidence" value="ECO:0007669"/>
    <property type="project" value="UniProtKB-ARBA"/>
</dbReference>
<dbReference type="GO" id="GO:0004567">
    <property type="term" value="F:beta-mannosidase activity"/>
    <property type="evidence" value="ECO:0007669"/>
    <property type="project" value="UniProtKB-ARBA"/>
</dbReference>
<accession>A0A0E0BRW5</accession>
<reference evidence="10" key="1">
    <citation type="submission" date="2015-04" db="UniProtKB">
        <authorList>
            <consortium name="EnsemblPlants"/>
        </authorList>
    </citation>
    <scope>IDENTIFICATION</scope>
</reference>
<sequence>MHSPALTTSPASPYIRSLQQIRHSHRRSLFLSNMKMPLLLLIAIVVVSLSRGNGEQTDLTRETFPAGFVFGTASSAYQVEGNALQYGRGPCIWDTFLMQPGVTPDNSTANVTVDEYHRYMDDVDNMVRVGFDAYRFSISWSRIFPSGLGKINKDGVDYYHRLIDYMLANNIIPYVVLYHYDLPQVLHDQYKGWLHPRIVRDFVRFADFCFKTYGHKVKNWFTINEPRMMANHGYGDGFFPPGRCTGCQPGGNSATEPYIAAHNLLLSHAAAAIQKGKIGILLDFVWYEPLTDKEEDHAAAHRAREFTLGWYLHPITYGHYPETMQNAVKERLPNFTREQSEMIKGSADYIAINHYTTYYVSHHVNKTSISYLNDWDVKISYERNGVPIGKQAYSNWLYVVPWGIYKAVMHVKEKYKDPIIIIGENGIDQPGNETLPGALYDFFRIQYFDQYLHELKRAIKDGARVTGYFAWSLLDNFEWRLGFTSKFGIVYVDRSTFTRYPKDSTRWFRKMIKSEV</sequence>
<dbReference type="HOGENOM" id="CLU_001859_1_0_1"/>
<dbReference type="SUPFAM" id="SSF51445">
    <property type="entry name" value="(Trans)glycosidases"/>
    <property type="match status" value="1"/>
</dbReference>
<dbReference type="EC" id="3.2.1.21" evidence="3"/>
<comment type="similarity">
    <text evidence="2 9">Belongs to the glycosyl hydrolase 1 family.</text>
</comment>
<dbReference type="GO" id="GO:0047701">
    <property type="term" value="F:beta-L-arabinosidase activity"/>
    <property type="evidence" value="ECO:0007669"/>
    <property type="project" value="UniProtKB-ARBA"/>
</dbReference>
<evidence type="ECO:0000313" key="10">
    <source>
        <dbReference type="EnsemblPlants" id="OGLUM12G11160.1"/>
    </source>
</evidence>
<dbReference type="GO" id="GO:0080079">
    <property type="term" value="F:cellobiose glucosidase activity"/>
    <property type="evidence" value="ECO:0007669"/>
    <property type="project" value="UniProtKB-ARBA"/>
</dbReference>
<reference evidence="10" key="2">
    <citation type="submission" date="2018-05" db="EMBL/GenBank/DDBJ databases">
        <title>OgluRS3 (Oryza glumaepatula Reference Sequence Version 3).</title>
        <authorList>
            <person name="Zhang J."/>
            <person name="Kudrna D."/>
            <person name="Lee S."/>
            <person name="Talag J."/>
            <person name="Welchert J."/>
            <person name="Wing R.A."/>
        </authorList>
    </citation>
    <scope>NUCLEOTIDE SEQUENCE [LARGE SCALE GENOMIC DNA]</scope>
</reference>
<evidence type="ECO:0000256" key="7">
    <source>
        <dbReference type="ARBA" id="ARBA00023180"/>
    </source>
</evidence>
<dbReference type="Proteomes" id="UP000026961">
    <property type="component" value="Chromosome 12"/>
</dbReference>
<keyword evidence="7" id="KW-0325">Glycoprotein</keyword>
<evidence type="ECO:0000256" key="6">
    <source>
        <dbReference type="ARBA" id="ARBA00023157"/>
    </source>
</evidence>
<keyword evidence="4" id="KW-0732">Signal</keyword>
<keyword evidence="5" id="KW-0378">Hydrolase</keyword>
<dbReference type="EnsemblPlants" id="OGLUM12G11160.1">
    <property type="protein sequence ID" value="OGLUM12G11160.1"/>
    <property type="gene ID" value="OGLUM12G11160"/>
</dbReference>
<evidence type="ECO:0000256" key="5">
    <source>
        <dbReference type="ARBA" id="ARBA00022801"/>
    </source>
</evidence>
<name>A0A0E0BRW5_9ORYZ</name>
<evidence type="ECO:0000256" key="1">
    <source>
        <dbReference type="ARBA" id="ARBA00000448"/>
    </source>
</evidence>
<dbReference type="InterPro" id="IPR017853">
    <property type="entry name" value="GH"/>
</dbReference>
<evidence type="ECO:0000256" key="8">
    <source>
        <dbReference type="ARBA" id="ARBA00023295"/>
    </source>
</evidence>
<evidence type="ECO:0000256" key="2">
    <source>
        <dbReference type="ARBA" id="ARBA00010838"/>
    </source>
</evidence>
<dbReference type="eggNOG" id="KOG0626">
    <property type="taxonomic scope" value="Eukaryota"/>
</dbReference>
<dbReference type="FunFam" id="3.20.20.80:FF:000041">
    <property type="entry name" value="Beta-glucosidase 7"/>
    <property type="match status" value="1"/>
</dbReference>
<organism evidence="10">
    <name type="scientific">Oryza glumipatula</name>
    <dbReference type="NCBI Taxonomy" id="40148"/>
    <lineage>
        <taxon>Eukaryota</taxon>
        <taxon>Viridiplantae</taxon>
        <taxon>Streptophyta</taxon>
        <taxon>Embryophyta</taxon>
        <taxon>Tracheophyta</taxon>
        <taxon>Spermatophyta</taxon>
        <taxon>Magnoliopsida</taxon>
        <taxon>Liliopsida</taxon>
        <taxon>Poales</taxon>
        <taxon>Poaceae</taxon>
        <taxon>BOP clade</taxon>
        <taxon>Oryzoideae</taxon>
        <taxon>Oryzeae</taxon>
        <taxon>Oryzinae</taxon>
        <taxon>Oryza</taxon>
    </lineage>
</organism>
<evidence type="ECO:0000256" key="3">
    <source>
        <dbReference type="ARBA" id="ARBA00012744"/>
    </source>
</evidence>
<keyword evidence="6" id="KW-1015">Disulfide bond</keyword>
<dbReference type="Gene3D" id="3.20.20.80">
    <property type="entry name" value="Glycosidases"/>
    <property type="match status" value="1"/>
</dbReference>
<dbReference type="STRING" id="40148.A0A0E0BRW5"/>
<evidence type="ECO:0000313" key="11">
    <source>
        <dbReference type="Proteomes" id="UP000026961"/>
    </source>
</evidence>
<dbReference type="AlphaFoldDB" id="A0A0E0BRW5"/>
<evidence type="ECO:0000256" key="4">
    <source>
        <dbReference type="ARBA" id="ARBA00022729"/>
    </source>
</evidence>
<dbReference type="Pfam" id="PF00232">
    <property type="entry name" value="Glyco_hydro_1"/>
    <property type="match status" value="1"/>
</dbReference>
<dbReference type="Gramene" id="OGLUM12G11160.1">
    <property type="protein sequence ID" value="OGLUM12G11160.1"/>
    <property type="gene ID" value="OGLUM12G11160"/>
</dbReference>
<dbReference type="GO" id="GO:0033907">
    <property type="term" value="F:beta-D-fucosidase activity"/>
    <property type="evidence" value="ECO:0007669"/>
    <property type="project" value="UniProtKB-ARBA"/>
</dbReference>
<evidence type="ECO:0000256" key="9">
    <source>
        <dbReference type="RuleBase" id="RU003690"/>
    </source>
</evidence>
<dbReference type="PANTHER" id="PTHR10353">
    <property type="entry name" value="GLYCOSYL HYDROLASE"/>
    <property type="match status" value="1"/>
</dbReference>
<proteinExistence type="inferred from homology"/>
<protein>
    <recommendedName>
        <fullName evidence="3">beta-glucosidase</fullName>
        <ecNumber evidence="3">3.2.1.21</ecNumber>
    </recommendedName>
</protein>
<keyword evidence="8" id="KW-0326">Glycosidase</keyword>
<dbReference type="GO" id="GO:0005975">
    <property type="term" value="P:carbohydrate metabolic process"/>
    <property type="evidence" value="ECO:0007669"/>
    <property type="project" value="InterPro"/>
</dbReference>
<keyword evidence="11" id="KW-1185">Reference proteome</keyword>